<evidence type="ECO:0000313" key="3">
    <source>
        <dbReference type="Proteomes" id="UP000774130"/>
    </source>
</evidence>
<protein>
    <submittedName>
        <fullName evidence="2">Helix-turn-helix domain-containing protein</fullName>
    </submittedName>
</protein>
<organism evidence="2 3">
    <name type="scientific">Enterococcus alishanensis</name>
    <dbReference type="NCBI Taxonomy" id="1303817"/>
    <lineage>
        <taxon>Bacteria</taxon>
        <taxon>Bacillati</taxon>
        <taxon>Bacillota</taxon>
        <taxon>Bacilli</taxon>
        <taxon>Lactobacillales</taxon>
        <taxon>Enterococcaceae</taxon>
        <taxon>Enterococcus</taxon>
    </lineage>
</organism>
<dbReference type="CDD" id="cd00093">
    <property type="entry name" value="HTH_XRE"/>
    <property type="match status" value="1"/>
</dbReference>
<dbReference type="Proteomes" id="UP000774130">
    <property type="component" value="Unassembled WGS sequence"/>
</dbReference>
<keyword evidence="3" id="KW-1185">Reference proteome</keyword>
<reference evidence="2 3" key="1">
    <citation type="submission" date="2021-06" db="EMBL/GenBank/DDBJ databases">
        <title>Enterococcus alishanensis sp. nov., a novel lactic acid bacterium isolated from fresh coffee beans.</title>
        <authorList>
            <person name="Chen Y.-S."/>
        </authorList>
    </citation>
    <scope>NUCLEOTIDE SEQUENCE [LARGE SCALE GENOMIC DNA]</scope>
    <source>
        <strain evidence="2 3">ALS3</strain>
    </source>
</reference>
<dbReference type="SMART" id="SM00530">
    <property type="entry name" value="HTH_XRE"/>
    <property type="match status" value="1"/>
</dbReference>
<dbReference type="RefSeq" id="WP_218326124.1">
    <property type="nucleotide sequence ID" value="NZ_JAHUZB010000003.1"/>
</dbReference>
<proteinExistence type="predicted"/>
<name>A0ABS6TDW3_9ENTE</name>
<gene>
    <name evidence="2" type="ORF">KUA55_10390</name>
</gene>
<dbReference type="Pfam" id="PF01381">
    <property type="entry name" value="HTH_3"/>
    <property type="match status" value="1"/>
</dbReference>
<dbReference type="EMBL" id="JAHUZB010000003">
    <property type="protein sequence ID" value="MBV7391090.1"/>
    <property type="molecule type" value="Genomic_DNA"/>
</dbReference>
<comment type="caution">
    <text evidence="2">The sequence shown here is derived from an EMBL/GenBank/DDBJ whole genome shotgun (WGS) entry which is preliminary data.</text>
</comment>
<accession>A0ABS6TDW3</accession>
<feature type="domain" description="HTH cro/C1-type" evidence="1">
    <location>
        <begin position="7"/>
        <end position="60"/>
    </location>
</feature>
<sequence>MTVFERIKYLAQKQGKSLNQVEEELGLSKNVLYRMKNSDNPTKERLLVLANYFDVSVDYLLGRTDDPTGTVKDTGPGSDLVGYFRINTANMPPEDAEGIEEELKEYMAYLVSKVEGKNKKKSKD</sequence>
<dbReference type="InterPro" id="IPR001387">
    <property type="entry name" value="Cro/C1-type_HTH"/>
</dbReference>
<evidence type="ECO:0000313" key="2">
    <source>
        <dbReference type="EMBL" id="MBV7391090.1"/>
    </source>
</evidence>
<dbReference type="PROSITE" id="PS50943">
    <property type="entry name" value="HTH_CROC1"/>
    <property type="match status" value="1"/>
</dbReference>
<evidence type="ECO:0000259" key="1">
    <source>
        <dbReference type="PROSITE" id="PS50943"/>
    </source>
</evidence>